<sequence length="112" mass="12778">MLSSIGKTDDALLLAQRCVELPNPDGIEIIKMPCHEAFAEAYLADKQYDKAIRTALLVLEQTKSTNELELKQRIDMLSVLVNANQVLQNYEAAFRYLSQLRALEEEFSEHIH</sequence>
<dbReference type="Gene3D" id="1.25.40.10">
    <property type="entry name" value="Tetratricopeptide repeat domain"/>
    <property type="match status" value="1"/>
</dbReference>
<evidence type="ECO:0000313" key="2">
    <source>
        <dbReference type="Proteomes" id="UP000214596"/>
    </source>
</evidence>
<dbReference type="Proteomes" id="UP000214596">
    <property type="component" value="Unassembled WGS sequence"/>
</dbReference>
<dbReference type="EMBL" id="NIXT01002777">
    <property type="protein sequence ID" value="OXE29893.1"/>
    <property type="molecule type" value="Genomic_DNA"/>
</dbReference>
<comment type="caution">
    <text evidence="1">The sequence shown here is derived from an EMBL/GenBank/DDBJ whole genome shotgun (WGS) entry which is preliminary data.</text>
</comment>
<reference evidence="1 2" key="1">
    <citation type="journal article" date="2017" name="Appl. Environ. Microbiol.">
        <title>Parallel evolution of two clades of a major Atlantic endemic Vibrio parahaemolyticus pathogen lineage by independent acquisition of related pathogenicity islands.</title>
        <authorList>
            <person name="Xu F."/>
            <person name="Gonzalez-Escalona N."/>
            <person name="Drees K.P."/>
            <person name="Sebra R.P."/>
            <person name="Cooper V.S."/>
            <person name="Jones S.H."/>
            <person name="Whistler C.A."/>
        </authorList>
    </citation>
    <scope>NUCLEOTIDE SEQUENCE [LARGE SCALE GENOMIC DNA]</scope>
    <source>
        <strain evidence="1 2">MAVP-3</strain>
    </source>
</reference>
<accession>A0A227J460</accession>
<dbReference type="AlphaFoldDB" id="A0A227J460"/>
<dbReference type="SUPFAM" id="SSF48452">
    <property type="entry name" value="TPR-like"/>
    <property type="match status" value="1"/>
</dbReference>
<feature type="non-terminal residue" evidence="1">
    <location>
        <position position="112"/>
    </location>
</feature>
<dbReference type="InterPro" id="IPR011990">
    <property type="entry name" value="TPR-like_helical_dom_sf"/>
</dbReference>
<name>A0A227J460_VIBPH</name>
<protein>
    <submittedName>
        <fullName evidence="1">Virulence protein</fullName>
    </submittedName>
</protein>
<evidence type="ECO:0000313" key="1">
    <source>
        <dbReference type="EMBL" id="OXE29893.1"/>
    </source>
</evidence>
<gene>
    <name evidence="1" type="ORF">CA163_26210</name>
</gene>
<proteinExistence type="predicted"/>
<feature type="non-terminal residue" evidence="1">
    <location>
        <position position="1"/>
    </location>
</feature>
<organism evidence="1 2">
    <name type="scientific">Vibrio parahaemolyticus</name>
    <dbReference type="NCBI Taxonomy" id="670"/>
    <lineage>
        <taxon>Bacteria</taxon>
        <taxon>Pseudomonadati</taxon>
        <taxon>Pseudomonadota</taxon>
        <taxon>Gammaproteobacteria</taxon>
        <taxon>Vibrionales</taxon>
        <taxon>Vibrionaceae</taxon>
        <taxon>Vibrio</taxon>
    </lineage>
</organism>